<keyword evidence="2" id="KW-0732">Signal</keyword>
<evidence type="ECO:0000256" key="1">
    <source>
        <dbReference type="SAM" id="MobiDB-lite"/>
    </source>
</evidence>
<feature type="region of interest" description="Disordered" evidence="1">
    <location>
        <begin position="136"/>
        <end position="189"/>
    </location>
</feature>
<proteinExistence type="predicted"/>
<keyword evidence="4" id="KW-1185">Reference proteome</keyword>
<accession>A0A0F4YMY7</accession>
<protein>
    <submittedName>
        <fullName evidence="3">Uncharacterized protein</fullName>
    </submittedName>
</protein>
<dbReference type="AlphaFoldDB" id="A0A0F4YMY7"/>
<organism evidence="3 4">
    <name type="scientific">Rasamsonia emersonii (strain ATCC 16479 / CBS 393.64 / IMI 116815)</name>
    <dbReference type="NCBI Taxonomy" id="1408163"/>
    <lineage>
        <taxon>Eukaryota</taxon>
        <taxon>Fungi</taxon>
        <taxon>Dikarya</taxon>
        <taxon>Ascomycota</taxon>
        <taxon>Pezizomycotina</taxon>
        <taxon>Eurotiomycetes</taxon>
        <taxon>Eurotiomycetidae</taxon>
        <taxon>Eurotiales</taxon>
        <taxon>Trichocomaceae</taxon>
        <taxon>Rasamsonia</taxon>
    </lineage>
</organism>
<evidence type="ECO:0000313" key="3">
    <source>
        <dbReference type="EMBL" id="KKA19008.1"/>
    </source>
</evidence>
<evidence type="ECO:0000313" key="4">
    <source>
        <dbReference type="Proteomes" id="UP000053958"/>
    </source>
</evidence>
<feature type="compositionally biased region" description="Basic and acidic residues" evidence="1">
    <location>
        <begin position="152"/>
        <end position="162"/>
    </location>
</feature>
<gene>
    <name evidence="3" type="ORF">T310_7036</name>
</gene>
<dbReference type="Proteomes" id="UP000053958">
    <property type="component" value="Unassembled WGS sequence"/>
</dbReference>
<reference evidence="3 4" key="1">
    <citation type="submission" date="2015-04" db="EMBL/GenBank/DDBJ databases">
        <authorList>
            <person name="Heijne W.H."/>
            <person name="Fedorova N.D."/>
            <person name="Nierman W.C."/>
            <person name="Vollebregt A.W."/>
            <person name="Zhao Z."/>
            <person name="Wu L."/>
            <person name="Kumar M."/>
            <person name="Stam H."/>
            <person name="van den Berg M.A."/>
            <person name="Pel H.J."/>
        </authorList>
    </citation>
    <scope>NUCLEOTIDE SEQUENCE [LARGE SCALE GENOMIC DNA]</scope>
    <source>
        <strain evidence="3 4">CBS 393.64</strain>
    </source>
</reference>
<feature type="compositionally biased region" description="Basic and acidic residues" evidence="1">
    <location>
        <begin position="180"/>
        <end position="189"/>
    </location>
</feature>
<evidence type="ECO:0000256" key="2">
    <source>
        <dbReference type="SAM" id="SignalP"/>
    </source>
</evidence>
<sequence length="189" mass="20969">MDSATVVEWSLLLACLSGTIDSSVDHMASGQWQSTSDADAARRQGPTPREASEAVPPVNEDQHDLSAPEEINSSDLYPVQPVEVFHIPYLLSDLMGWTNVQHDTLHPFIPSSLLSGTWRTGTLTTELANQEYRLLKQRPEGQSDKAGCGRPSVDHDHLRHLSEINIPSSDSSSAQPRRKKDLDREEMNE</sequence>
<feature type="region of interest" description="Disordered" evidence="1">
    <location>
        <begin position="28"/>
        <end position="65"/>
    </location>
</feature>
<comment type="caution">
    <text evidence="3">The sequence shown here is derived from an EMBL/GenBank/DDBJ whole genome shotgun (WGS) entry which is preliminary data.</text>
</comment>
<feature type="chain" id="PRO_5002482009" evidence="2">
    <location>
        <begin position="23"/>
        <end position="189"/>
    </location>
</feature>
<feature type="signal peptide" evidence="2">
    <location>
        <begin position="1"/>
        <end position="22"/>
    </location>
</feature>
<name>A0A0F4YMY7_RASE3</name>
<dbReference type="GeneID" id="25319312"/>
<dbReference type="EMBL" id="LASV01000394">
    <property type="protein sequence ID" value="KKA19008.1"/>
    <property type="molecule type" value="Genomic_DNA"/>
</dbReference>
<dbReference type="RefSeq" id="XP_013325620.1">
    <property type="nucleotide sequence ID" value="XM_013470166.1"/>
</dbReference>